<feature type="chain" id="PRO_5046997605" evidence="4">
    <location>
        <begin position="22"/>
        <end position="388"/>
    </location>
</feature>
<dbReference type="Pfam" id="PF03573">
    <property type="entry name" value="OprD"/>
    <property type="match status" value="1"/>
</dbReference>
<protein>
    <submittedName>
        <fullName evidence="5">OprD family outer membrane porin</fullName>
    </submittedName>
</protein>
<dbReference type="EMBL" id="CP100595">
    <property type="protein sequence ID" value="UTJ06822.1"/>
    <property type="molecule type" value="Genomic_DNA"/>
</dbReference>
<keyword evidence="2" id="KW-0813">Transport</keyword>
<comment type="similarity">
    <text evidence="1">Belongs to the outer membrane porin (Opr) (TC 1.B.25) family.</text>
</comment>
<dbReference type="InterPro" id="IPR005318">
    <property type="entry name" value="OM_porin_bac"/>
</dbReference>
<accession>A0ABY5E5G6</accession>
<dbReference type="SUPFAM" id="SSF56935">
    <property type="entry name" value="Porins"/>
    <property type="match status" value="1"/>
</dbReference>
<evidence type="ECO:0000313" key="5">
    <source>
        <dbReference type="EMBL" id="UTJ06822.1"/>
    </source>
</evidence>
<evidence type="ECO:0000256" key="2">
    <source>
        <dbReference type="ARBA" id="ARBA00022448"/>
    </source>
</evidence>
<keyword evidence="6" id="KW-1185">Reference proteome</keyword>
<evidence type="ECO:0000256" key="3">
    <source>
        <dbReference type="ARBA" id="ARBA00022729"/>
    </source>
</evidence>
<dbReference type="Gene3D" id="2.40.160.10">
    <property type="entry name" value="Porin"/>
    <property type="match status" value="1"/>
</dbReference>
<dbReference type="RefSeq" id="WP_254577001.1">
    <property type="nucleotide sequence ID" value="NZ_CP100595.1"/>
</dbReference>
<reference evidence="5" key="1">
    <citation type="submission" date="2022-07" db="EMBL/GenBank/DDBJ databases">
        <title>Arcobacter roscoffensis sp. nov., a marine bacterium isolated from coastal seawater collected from Roscoff, France.</title>
        <authorList>
            <person name="Pascual J."/>
            <person name="Lepeaux C."/>
            <person name="Methner A."/>
            <person name="Overmann J."/>
        </authorList>
    </citation>
    <scope>NUCLEOTIDE SEQUENCE</scope>
    <source>
        <strain evidence="5">ARW1-2F2</strain>
    </source>
</reference>
<dbReference type="InterPro" id="IPR023614">
    <property type="entry name" value="Porin_dom_sf"/>
</dbReference>
<evidence type="ECO:0000256" key="1">
    <source>
        <dbReference type="ARBA" id="ARBA00009075"/>
    </source>
</evidence>
<dbReference type="Proteomes" id="UP001060012">
    <property type="component" value="Chromosome"/>
</dbReference>
<organism evidence="5 6">
    <name type="scientific">Arcobacter roscoffensis</name>
    <dbReference type="NCBI Taxonomy" id="2961520"/>
    <lineage>
        <taxon>Bacteria</taxon>
        <taxon>Pseudomonadati</taxon>
        <taxon>Campylobacterota</taxon>
        <taxon>Epsilonproteobacteria</taxon>
        <taxon>Campylobacterales</taxon>
        <taxon>Arcobacteraceae</taxon>
        <taxon>Arcobacter</taxon>
    </lineage>
</organism>
<feature type="signal peptide" evidence="4">
    <location>
        <begin position="1"/>
        <end position="21"/>
    </location>
</feature>
<evidence type="ECO:0000256" key="4">
    <source>
        <dbReference type="SAM" id="SignalP"/>
    </source>
</evidence>
<evidence type="ECO:0000313" key="6">
    <source>
        <dbReference type="Proteomes" id="UP001060012"/>
    </source>
</evidence>
<proteinExistence type="inferred from homology"/>
<name>A0ABY5E5G6_9BACT</name>
<gene>
    <name evidence="5" type="ORF">NJU99_01680</name>
</gene>
<keyword evidence="3 4" id="KW-0732">Signal</keyword>
<sequence length="388" mass="41262">MKKITKLSMAACLLLSSSVFADTLEEAFSNSKVKGELKAQYFDKQSPVDGKNDNIFVTGGNINIVTGSFYGLNAGVTFQASHVVDRSIEATNDFASTMDASGAVMSESYLAYTLDNTTLKVGRQYITTPLVAGSGSRMIKESFEGVTLTNTDLADTTIVAAYVNKFQGRTDGAENPGEFDKYEDGAYTLYVKNNSIENLTLQGQYLDVDGSTANTDKNALYIDGVYDASIAKVSLQVIDSTNDSNAKSDGRLYGAKVSGNIGMVNLTGLYTSTTDDGDVFVGAGNGADSGYTALPIHGGSVTYKANTDTMVAVAATQLAGATVVAYIGQVKSPDNNNLGGSDKIDAYGGFVQYAFNKNFSTKVMYENASFSDTLKDSNALRVYTSYKF</sequence>